<name>A0A8G1VRR5_9EURO</name>
<evidence type="ECO:0000313" key="3">
    <source>
        <dbReference type="Proteomes" id="UP000249526"/>
    </source>
</evidence>
<feature type="transmembrane region" description="Helical" evidence="1">
    <location>
        <begin position="21"/>
        <end position="42"/>
    </location>
</feature>
<sequence>MFQLVSSCPRVTITNNPSTSIDVLVLSSLVSCTTTLITYLYIVEAYNSTQTCNCIICNPR</sequence>
<keyword evidence="1" id="KW-1133">Transmembrane helix</keyword>
<reference evidence="2 3" key="1">
    <citation type="submission" date="2018-02" db="EMBL/GenBank/DDBJ databases">
        <title>The genomes of Aspergillus section Nigri reveals drivers in fungal speciation.</title>
        <authorList>
            <consortium name="DOE Joint Genome Institute"/>
            <person name="Vesth T.C."/>
            <person name="Nybo J."/>
            <person name="Theobald S."/>
            <person name="Brandl J."/>
            <person name="Frisvad J.C."/>
            <person name="Nielsen K.F."/>
            <person name="Lyhne E.K."/>
            <person name="Kogle M.E."/>
            <person name="Kuo A."/>
            <person name="Riley R."/>
            <person name="Clum A."/>
            <person name="Nolan M."/>
            <person name="Lipzen A."/>
            <person name="Salamov A."/>
            <person name="Henrissat B."/>
            <person name="Wiebenga A."/>
            <person name="De vries R.P."/>
            <person name="Grigoriev I.V."/>
            <person name="Mortensen U.H."/>
            <person name="Andersen M.R."/>
            <person name="Baker S.E."/>
        </authorList>
    </citation>
    <scope>NUCLEOTIDE SEQUENCE [LARGE SCALE GENOMIC DNA]</scope>
    <source>
        <strain evidence="2 3">CBS 112811</strain>
    </source>
</reference>
<organism evidence="2 3">
    <name type="scientific">Aspergillus piperis CBS 112811</name>
    <dbReference type="NCBI Taxonomy" id="1448313"/>
    <lineage>
        <taxon>Eukaryota</taxon>
        <taxon>Fungi</taxon>
        <taxon>Dikarya</taxon>
        <taxon>Ascomycota</taxon>
        <taxon>Pezizomycotina</taxon>
        <taxon>Eurotiomycetes</taxon>
        <taxon>Eurotiomycetidae</taxon>
        <taxon>Eurotiales</taxon>
        <taxon>Aspergillaceae</taxon>
        <taxon>Aspergillus</taxon>
        <taxon>Aspergillus subgen. Circumdati</taxon>
    </lineage>
</organism>
<keyword evidence="1" id="KW-0812">Transmembrane</keyword>
<accession>A0A8G1VRR5</accession>
<dbReference type="Proteomes" id="UP000249526">
    <property type="component" value="Unassembled WGS sequence"/>
</dbReference>
<evidence type="ECO:0000256" key="1">
    <source>
        <dbReference type="SAM" id="Phobius"/>
    </source>
</evidence>
<dbReference type="GeneID" id="37158123"/>
<keyword evidence="1" id="KW-0472">Membrane</keyword>
<dbReference type="AlphaFoldDB" id="A0A8G1VRR5"/>
<dbReference type="EMBL" id="KZ825054">
    <property type="protein sequence ID" value="RAH63364.1"/>
    <property type="molecule type" value="Genomic_DNA"/>
</dbReference>
<proteinExistence type="predicted"/>
<keyword evidence="3" id="KW-1185">Reference proteome</keyword>
<evidence type="ECO:0000313" key="2">
    <source>
        <dbReference type="EMBL" id="RAH63364.1"/>
    </source>
</evidence>
<dbReference type="RefSeq" id="XP_025521286.1">
    <property type="nucleotide sequence ID" value="XM_025654721.1"/>
</dbReference>
<gene>
    <name evidence="2" type="ORF">BO85DRAFT_22278</name>
</gene>
<protein>
    <submittedName>
        <fullName evidence="2">Uncharacterized protein</fullName>
    </submittedName>
</protein>